<dbReference type="SUPFAM" id="SSF48295">
    <property type="entry name" value="TrpR-like"/>
    <property type="match status" value="1"/>
</dbReference>
<evidence type="ECO:0000256" key="2">
    <source>
        <dbReference type="ARBA" id="ARBA00022490"/>
    </source>
</evidence>
<dbReference type="Pfam" id="PF00308">
    <property type="entry name" value="Bac_DnaA"/>
    <property type="match status" value="1"/>
</dbReference>
<organism evidence="14 15">
    <name type="scientific">Spiroplasma clarkii</name>
    <dbReference type="NCBI Taxonomy" id="2139"/>
    <lineage>
        <taxon>Bacteria</taxon>
        <taxon>Bacillati</taxon>
        <taxon>Mycoplasmatota</taxon>
        <taxon>Mollicutes</taxon>
        <taxon>Entomoplasmatales</taxon>
        <taxon>Spiroplasmataceae</taxon>
        <taxon>Spiroplasma</taxon>
    </lineage>
</organism>
<keyword evidence="2 8" id="KW-0963">Cytoplasm</keyword>
<evidence type="ECO:0000313" key="14">
    <source>
        <dbReference type="EMBL" id="ATX70338.1"/>
    </source>
</evidence>
<dbReference type="PANTHER" id="PTHR30050">
    <property type="entry name" value="CHROMOSOMAL REPLICATION INITIATOR PROTEIN DNAA"/>
    <property type="match status" value="1"/>
</dbReference>
<evidence type="ECO:0000256" key="3">
    <source>
        <dbReference type="ARBA" id="ARBA00022705"/>
    </source>
</evidence>
<comment type="subcellular location">
    <subcellularLocation>
        <location evidence="8">Cytoplasm</location>
    </subcellularLocation>
</comment>
<dbReference type="RefSeq" id="WP_100253901.1">
    <property type="nucleotide sequence ID" value="NZ_CP015819.1"/>
</dbReference>
<evidence type="ECO:0000256" key="1">
    <source>
        <dbReference type="ARBA" id="ARBA00006583"/>
    </source>
</evidence>
<dbReference type="CDD" id="cd00009">
    <property type="entry name" value="AAA"/>
    <property type="match status" value="1"/>
</dbReference>
<dbReference type="GO" id="GO:0003688">
    <property type="term" value="F:DNA replication origin binding"/>
    <property type="evidence" value="ECO:0007669"/>
    <property type="project" value="UniProtKB-UniRule"/>
</dbReference>
<evidence type="ECO:0000256" key="6">
    <source>
        <dbReference type="ARBA" id="ARBA00023121"/>
    </source>
</evidence>
<dbReference type="EMBL" id="CP024870">
    <property type="protein sequence ID" value="ATX70338.1"/>
    <property type="molecule type" value="Genomic_DNA"/>
</dbReference>
<dbReference type="PANTHER" id="PTHR30050:SF2">
    <property type="entry name" value="CHROMOSOMAL REPLICATION INITIATOR PROTEIN DNAA"/>
    <property type="match status" value="1"/>
</dbReference>
<sequence>MKETNLIKELKQWFISSDLITPEEYNDYIKDAKIETVNDSDFEMIVNSNLAKSLLLNIKKEIENGFSKIVGHSVKVVLMHTDEHKNKVAFDSIKDNNKINSFSKFTFDNYVSGASNKNAIKAAHDIVEKPGTVWNPLFIHGESGLGKTHLLGAIYNSLIAKYPGISVRYMTSVDFRKEVVGSLNAGYEKIEEVKHNLADLQVLLLDDIQFLANSSKTNEIFFNVFNQLIEKNAQIVLTSDKAPEKLNGFDVRLVSRFSQGLKVKLESLDTQIKHEIIKFKASVAKIKLSDSAVSYIASCHANDVRRIEGSINMISFVFLEQGDKVLDYDDIFEILKDSVYAPGSELTAQKIKDVVADKYGVTSTQLEGKSRIQTVANPRHLAMYLISDLLKMNQSEIGSIFGSRDHSTVTHAINKIETNIKADKKFKDLVTKLKKEITS</sequence>
<dbReference type="CDD" id="cd06571">
    <property type="entry name" value="Bac_DnaA_C"/>
    <property type="match status" value="1"/>
</dbReference>
<evidence type="ECO:0000259" key="12">
    <source>
        <dbReference type="SMART" id="SM00382"/>
    </source>
</evidence>
<feature type="domain" description="AAA+ ATPase" evidence="12">
    <location>
        <begin position="133"/>
        <end position="265"/>
    </location>
</feature>
<keyword evidence="5 8" id="KW-0067">ATP-binding</keyword>
<dbReference type="InterPro" id="IPR001957">
    <property type="entry name" value="Chromosome_initiator_DnaA"/>
</dbReference>
<dbReference type="InterPro" id="IPR013159">
    <property type="entry name" value="DnaA_C"/>
</dbReference>
<evidence type="ECO:0000256" key="10">
    <source>
        <dbReference type="RuleBase" id="RU000577"/>
    </source>
</evidence>
<comment type="domain">
    <text evidence="8">Domain I is involved in oligomerization and binding regulators, domain II is flexibile and of varying length in different bacteria, domain III forms the AAA+ region, while domain IV binds dsDNA.</text>
</comment>
<keyword evidence="3 8" id="KW-0235">DNA replication</keyword>
<dbReference type="Gene3D" id="3.40.50.300">
    <property type="entry name" value="P-loop containing nucleotide triphosphate hydrolases"/>
    <property type="match status" value="1"/>
</dbReference>
<proteinExistence type="inferred from homology"/>
<evidence type="ECO:0000256" key="11">
    <source>
        <dbReference type="RuleBase" id="RU004227"/>
    </source>
</evidence>
<dbReference type="Gene3D" id="1.10.8.60">
    <property type="match status" value="1"/>
</dbReference>
<feature type="binding site" evidence="8">
    <location>
        <position position="148"/>
    </location>
    <ligand>
        <name>ATP</name>
        <dbReference type="ChEBI" id="CHEBI:30616"/>
    </ligand>
</feature>
<keyword evidence="4 8" id="KW-0547">Nucleotide-binding</keyword>
<dbReference type="InterPro" id="IPR018312">
    <property type="entry name" value="Chromosome_initiator_DnaA_CS"/>
</dbReference>
<evidence type="ECO:0000256" key="7">
    <source>
        <dbReference type="ARBA" id="ARBA00023125"/>
    </source>
</evidence>
<feature type="region of interest" description="Domain I, interacts with DnaA modulators" evidence="8">
    <location>
        <begin position="1"/>
        <end position="97"/>
    </location>
</feature>
<keyword evidence="6 8" id="KW-0446">Lipid-binding</keyword>
<dbReference type="InterPro" id="IPR013317">
    <property type="entry name" value="DnaA_dom"/>
</dbReference>
<evidence type="ECO:0000256" key="4">
    <source>
        <dbReference type="ARBA" id="ARBA00022741"/>
    </source>
</evidence>
<dbReference type="SUPFAM" id="SSF52540">
    <property type="entry name" value="P-loop containing nucleoside triphosphate hydrolases"/>
    <property type="match status" value="1"/>
</dbReference>
<dbReference type="PRINTS" id="PR00051">
    <property type="entry name" value="DNAA"/>
</dbReference>
<comment type="caution">
    <text evidence="8">Lacks conserved residue(s) required for the propagation of feature annotation.</text>
</comment>
<keyword evidence="7 8" id="KW-0238">DNA-binding</keyword>
<feature type="domain" description="Chromosomal replication initiator DnaA C-terminal" evidence="13">
    <location>
        <begin position="347"/>
        <end position="416"/>
    </location>
</feature>
<dbReference type="HAMAP" id="MF_00377">
    <property type="entry name" value="DnaA_bact"/>
    <property type="match status" value="1"/>
</dbReference>
<dbReference type="AlphaFoldDB" id="A0A1Y0KYU4"/>
<dbReference type="GO" id="GO:0005737">
    <property type="term" value="C:cytoplasm"/>
    <property type="evidence" value="ECO:0007669"/>
    <property type="project" value="UniProtKB-SubCell"/>
</dbReference>
<dbReference type="Proteomes" id="UP000231179">
    <property type="component" value="Chromosome"/>
</dbReference>
<dbReference type="PROSITE" id="PS01008">
    <property type="entry name" value="DNAA"/>
    <property type="match status" value="1"/>
</dbReference>
<dbReference type="SMART" id="SM00760">
    <property type="entry name" value="Bac_DnaA_C"/>
    <property type="match status" value="1"/>
</dbReference>
<dbReference type="InterPro" id="IPR027417">
    <property type="entry name" value="P-loop_NTPase"/>
</dbReference>
<evidence type="ECO:0000256" key="8">
    <source>
        <dbReference type="HAMAP-Rule" id="MF_00377"/>
    </source>
</evidence>
<dbReference type="GO" id="GO:0005886">
    <property type="term" value="C:plasma membrane"/>
    <property type="evidence" value="ECO:0007669"/>
    <property type="project" value="TreeGrafter"/>
</dbReference>
<keyword evidence="15" id="KW-1185">Reference proteome</keyword>
<feature type="binding site" evidence="8">
    <location>
        <position position="144"/>
    </location>
    <ligand>
        <name>ATP</name>
        <dbReference type="ChEBI" id="CHEBI:30616"/>
    </ligand>
</feature>
<evidence type="ECO:0000256" key="5">
    <source>
        <dbReference type="ARBA" id="ARBA00022840"/>
    </source>
</evidence>
<evidence type="ECO:0000259" key="13">
    <source>
        <dbReference type="SMART" id="SM00760"/>
    </source>
</evidence>
<dbReference type="Gene3D" id="1.10.1750.10">
    <property type="match status" value="1"/>
</dbReference>
<dbReference type="GO" id="GO:0008289">
    <property type="term" value="F:lipid binding"/>
    <property type="evidence" value="ECO:0007669"/>
    <property type="project" value="UniProtKB-KW"/>
</dbReference>
<dbReference type="SMART" id="SM00382">
    <property type="entry name" value="AAA"/>
    <property type="match status" value="1"/>
</dbReference>
<dbReference type="InterPro" id="IPR010921">
    <property type="entry name" value="Trp_repressor/repl_initiator"/>
</dbReference>
<name>A0A1Y0KYU4_9MOLU</name>
<dbReference type="InterPro" id="IPR003593">
    <property type="entry name" value="AAA+_ATPase"/>
</dbReference>
<comment type="subunit">
    <text evidence="8">Oligomerizes as a right-handed, spiral filament on DNA at oriC.</text>
</comment>
<accession>A0A1Y0KYU4</accession>
<gene>
    <name evidence="8 14" type="primary">dnaA</name>
    <name evidence="14" type="ORF">SCLAR_v1c00010</name>
</gene>
<evidence type="ECO:0000256" key="9">
    <source>
        <dbReference type="NCBIfam" id="TIGR00362"/>
    </source>
</evidence>
<feature type="region of interest" description="Domain IV, binds dsDNA" evidence="8">
    <location>
        <begin position="319"/>
        <end position="439"/>
    </location>
</feature>
<dbReference type="OrthoDB" id="9807019at2"/>
<comment type="function">
    <text evidence="8 10">Plays an essential role in the initiation and regulation of chromosomal replication. ATP-DnaA binds to the origin of replication (oriC) to initiate formation of the DNA replication initiation complex once per cell cycle. Binds the DnaA box (a 9 base pair repeat at the origin) and separates the double-stranded (ds)DNA. Forms a right-handed helical filament on oriC DNA; dsDNA binds to the exterior of the filament while single-stranded (ss)DNA is stabiized in the filament's interior. The ATP-DnaA-oriC complex binds and stabilizes one strand of the AT-rich DNA unwinding element (DUE), permitting loading of DNA polymerase. After initiation quickly degrades to an ADP-DnaA complex that is not apt for DNA replication. Binds acidic phospholipids.</text>
</comment>
<dbReference type="InterPro" id="IPR020591">
    <property type="entry name" value="Chromosome_initiator_DnaA-like"/>
</dbReference>
<feature type="binding site" evidence="8">
    <location>
        <position position="147"/>
    </location>
    <ligand>
        <name>ATP</name>
        <dbReference type="ChEBI" id="CHEBI:30616"/>
    </ligand>
</feature>
<evidence type="ECO:0000313" key="15">
    <source>
        <dbReference type="Proteomes" id="UP000231179"/>
    </source>
</evidence>
<dbReference type="GO" id="GO:0006275">
    <property type="term" value="P:regulation of DNA replication"/>
    <property type="evidence" value="ECO:0007669"/>
    <property type="project" value="UniProtKB-UniRule"/>
</dbReference>
<protein>
    <recommendedName>
        <fullName evidence="8 9">Chromosomal replication initiator protein DnaA</fullName>
    </recommendedName>
</protein>
<comment type="similarity">
    <text evidence="1 8 11">Belongs to the DnaA family.</text>
</comment>
<dbReference type="GO" id="GO:0006270">
    <property type="term" value="P:DNA replication initiation"/>
    <property type="evidence" value="ECO:0007669"/>
    <property type="project" value="UniProtKB-UniRule"/>
</dbReference>
<dbReference type="Pfam" id="PF08299">
    <property type="entry name" value="Bac_DnaA_C"/>
    <property type="match status" value="1"/>
</dbReference>
<reference evidence="14 15" key="1">
    <citation type="submission" date="2017-11" db="EMBL/GenBank/DDBJ databases">
        <title>Complete genome sequence of Spiroplasma clarkii CN-5 (DSM 19994).</title>
        <authorList>
            <person name="Tsai Y.-M."/>
            <person name="Chang A."/>
            <person name="Lo W.-S."/>
            <person name="Kuo C.-H."/>
        </authorList>
    </citation>
    <scope>NUCLEOTIDE SEQUENCE [LARGE SCALE GENOMIC DNA]</scope>
    <source>
        <strain evidence="14 15">CN-5</strain>
    </source>
</reference>
<dbReference type="GO" id="GO:0005524">
    <property type="term" value="F:ATP binding"/>
    <property type="evidence" value="ECO:0007669"/>
    <property type="project" value="UniProtKB-UniRule"/>
</dbReference>
<dbReference type="NCBIfam" id="TIGR00362">
    <property type="entry name" value="DnaA"/>
    <property type="match status" value="1"/>
</dbReference>
<feature type="binding site" evidence="8">
    <location>
        <position position="146"/>
    </location>
    <ligand>
        <name>ATP</name>
        <dbReference type="ChEBI" id="CHEBI:30616"/>
    </ligand>
</feature>
<dbReference type="KEGG" id="scla:SCLARK_0073"/>